<dbReference type="GO" id="GO:0016020">
    <property type="term" value="C:membrane"/>
    <property type="evidence" value="ECO:0007669"/>
    <property type="project" value="UniProtKB-SubCell"/>
</dbReference>
<comment type="caution">
    <text evidence="7">The sequence shown here is derived from an EMBL/GenBank/DDBJ whole genome shotgun (WGS) entry which is preliminary data.</text>
</comment>
<proteinExistence type="predicted"/>
<evidence type="ECO:0000259" key="6">
    <source>
        <dbReference type="PROSITE" id="PS52015"/>
    </source>
</evidence>
<feature type="domain" description="TonB C-terminal" evidence="6">
    <location>
        <begin position="221"/>
        <end position="312"/>
    </location>
</feature>
<gene>
    <name evidence="7" type="ORF">FJY68_11635</name>
</gene>
<evidence type="ECO:0000313" key="8">
    <source>
        <dbReference type="Proteomes" id="UP000779900"/>
    </source>
</evidence>
<sequence length="312" mass="33419">MPDGIALRNITIPEDRRSPVIWIAIILSAVVHLGSMFGFSNLKPAAVKPGEDLIQVNVYDITRRPEVAKVIPKQKIGGGDAPGLVDAASMGYTPSGTPDGPTIDLRAALDRGPSQAKIDLSRYELDRSAGTMDLIYLGGKGSSQSTDEILSQPAIAMTRAPGRGSGDGRGVPGIPQPAAQLTIEHRELAKPAARSLPASADRDLPTVETPVTRGTNFTVAGPISQREITKKLVPRYPKWALERRVCGTAVVRIWVQPDGQVKGVPTVESSSGYPDLDRVVVDALRGWEFAALGPDVKSEDQWGEITFRFVLS</sequence>
<dbReference type="SUPFAM" id="SSF74653">
    <property type="entry name" value="TolA/TonB C-terminal domain"/>
    <property type="match status" value="1"/>
</dbReference>
<evidence type="ECO:0000256" key="1">
    <source>
        <dbReference type="ARBA" id="ARBA00004167"/>
    </source>
</evidence>
<organism evidence="7 8">
    <name type="scientific">candidate division WOR-3 bacterium</name>
    <dbReference type="NCBI Taxonomy" id="2052148"/>
    <lineage>
        <taxon>Bacteria</taxon>
        <taxon>Bacteria division WOR-3</taxon>
    </lineage>
</organism>
<comment type="subcellular location">
    <subcellularLocation>
        <location evidence="1">Membrane</location>
        <topology evidence="1">Single-pass membrane protein</topology>
    </subcellularLocation>
</comment>
<dbReference type="NCBIfam" id="TIGR01352">
    <property type="entry name" value="tonB_Cterm"/>
    <property type="match status" value="1"/>
</dbReference>
<dbReference type="GO" id="GO:0055085">
    <property type="term" value="P:transmembrane transport"/>
    <property type="evidence" value="ECO:0007669"/>
    <property type="project" value="InterPro"/>
</dbReference>
<evidence type="ECO:0000256" key="4">
    <source>
        <dbReference type="ARBA" id="ARBA00023136"/>
    </source>
</evidence>
<dbReference type="PROSITE" id="PS52015">
    <property type="entry name" value="TONB_CTD"/>
    <property type="match status" value="1"/>
</dbReference>
<protein>
    <submittedName>
        <fullName evidence="7">Energy transducer TonB</fullName>
    </submittedName>
</protein>
<keyword evidence="3 5" id="KW-1133">Transmembrane helix</keyword>
<dbReference type="EMBL" id="VGIR01000091">
    <property type="protein sequence ID" value="MBM3332478.1"/>
    <property type="molecule type" value="Genomic_DNA"/>
</dbReference>
<evidence type="ECO:0000256" key="5">
    <source>
        <dbReference type="SAM" id="Phobius"/>
    </source>
</evidence>
<feature type="transmembrane region" description="Helical" evidence="5">
    <location>
        <begin position="20"/>
        <end position="39"/>
    </location>
</feature>
<reference evidence="7" key="1">
    <citation type="submission" date="2019-03" db="EMBL/GenBank/DDBJ databases">
        <title>Lake Tanganyika Metagenome-Assembled Genomes (MAGs).</title>
        <authorList>
            <person name="Tran P."/>
        </authorList>
    </citation>
    <scope>NUCLEOTIDE SEQUENCE</scope>
    <source>
        <strain evidence="7">K_DeepCast_150m_m2_040</strain>
    </source>
</reference>
<dbReference type="InterPro" id="IPR037682">
    <property type="entry name" value="TonB_C"/>
</dbReference>
<dbReference type="Proteomes" id="UP000779900">
    <property type="component" value="Unassembled WGS sequence"/>
</dbReference>
<dbReference type="AlphaFoldDB" id="A0A937XFI4"/>
<keyword evidence="2 5" id="KW-0812">Transmembrane</keyword>
<name>A0A937XFI4_UNCW3</name>
<evidence type="ECO:0000313" key="7">
    <source>
        <dbReference type="EMBL" id="MBM3332478.1"/>
    </source>
</evidence>
<dbReference type="Pfam" id="PF03544">
    <property type="entry name" value="TonB_C"/>
    <property type="match status" value="1"/>
</dbReference>
<evidence type="ECO:0000256" key="3">
    <source>
        <dbReference type="ARBA" id="ARBA00022989"/>
    </source>
</evidence>
<keyword evidence="4 5" id="KW-0472">Membrane</keyword>
<accession>A0A937XFI4</accession>
<dbReference type="Gene3D" id="3.30.1150.10">
    <property type="match status" value="1"/>
</dbReference>
<dbReference type="InterPro" id="IPR006260">
    <property type="entry name" value="TonB/TolA_C"/>
</dbReference>
<evidence type="ECO:0000256" key="2">
    <source>
        <dbReference type="ARBA" id="ARBA00022692"/>
    </source>
</evidence>